<feature type="compositionally biased region" description="Basic and acidic residues" evidence="1">
    <location>
        <begin position="153"/>
        <end position="166"/>
    </location>
</feature>
<dbReference type="Proteomes" id="UP000003963">
    <property type="component" value="Unassembled WGS sequence"/>
</dbReference>
<organism evidence="2 3">
    <name type="scientific">Streptomyces himastatinicus ATCC 53653</name>
    <dbReference type="NCBI Taxonomy" id="457427"/>
    <lineage>
        <taxon>Bacteria</taxon>
        <taxon>Bacillati</taxon>
        <taxon>Actinomycetota</taxon>
        <taxon>Actinomycetes</taxon>
        <taxon>Kitasatosporales</taxon>
        <taxon>Streptomycetaceae</taxon>
        <taxon>Streptomyces</taxon>
        <taxon>Streptomyces violaceusniger group</taxon>
    </lineage>
</organism>
<evidence type="ECO:0000313" key="3">
    <source>
        <dbReference type="Proteomes" id="UP000003963"/>
    </source>
</evidence>
<evidence type="ECO:0000313" key="2">
    <source>
        <dbReference type="EMBL" id="EFL20694.1"/>
    </source>
</evidence>
<proteinExistence type="predicted"/>
<sequence>MLPFAMLSDLLTLPVRGVSGLRLRLADAADVLRDTGERRTRRRVWAREGRAHVEVRGLTGHGEAHDRLAGELRAALHRLHGVNWAEGERGRGPGADRLRRGPSRRRRRPPGDRAHREGARDRHGRLPGRTPVSAVRHRSRHAGRHRSRRRLRGPGDGHGPARDAAARAHPRAADPGGDGRGPAAAARSAGVPARPRPHHPAARRVGRGGARADQG</sequence>
<reference evidence="2 3" key="1">
    <citation type="submission" date="2009-02" db="EMBL/GenBank/DDBJ databases">
        <title>Annotation of Streptomyces hygroscopicus strain ATCC 53653.</title>
        <authorList>
            <consortium name="The Broad Institute Genome Sequencing Platform"/>
            <consortium name="Broad Institute Microbial Sequencing Center"/>
            <person name="Fischbach M."/>
            <person name="Godfrey P."/>
            <person name="Ward D."/>
            <person name="Young S."/>
            <person name="Zeng Q."/>
            <person name="Koehrsen M."/>
            <person name="Alvarado L."/>
            <person name="Berlin A.M."/>
            <person name="Bochicchio J."/>
            <person name="Borenstein D."/>
            <person name="Chapman S.B."/>
            <person name="Chen Z."/>
            <person name="Engels R."/>
            <person name="Freedman E."/>
            <person name="Gellesch M."/>
            <person name="Goldberg J."/>
            <person name="Griggs A."/>
            <person name="Gujja S."/>
            <person name="Heilman E.R."/>
            <person name="Heiman D.I."/>
            <person name="Hepburn T.A."/>
            <person name="Howarth C."/>
            <person name="Jen D."/>
            <person name="Larson L."/>
            <person name="Lewis B."/>
            <person name="Mehta T."/>
            <person name="Park D."/>
            <person name="Pearson M."/>
            <person name="Richards J."/>
            <person name="Roberts A."/>
            <person name="Saif S."/>
            <person name="Shea T.D."/>
            <person name="Shenoy N."/>
            <person name="Sisk P."/>
            <person name="Stolte C."/>
            <person name="Sykes S.N."/>
            <person name="Thomson T."/>
            <person name="Walk T."/>
            <person name="White J."/>
            <person name="Yandava C."/>
            <person name="Straight P."/>
            <person name="Clardy J."/>
            <person name="Hung D."/>
            <person name="Kolter R."/>
            <person name="Mekalanos J."/>
            <person name="Walker S."/>
            <person name="Walsh C.T."/>
            <person name="Wieland-Brown L.C."/>
            <person name="Haas B."/>
            <person name="Nusbaum C."/>
            <person name="Birren B."/>
        </authorList>
    </citation>
    <scope>NUCLEOTIDE SEQUENCE [LARGE SCALE GENOMIC DNA]</scope>
    <source>
        <strain evidence="2 3">ATCC 53653</strain>
    </source>
</reference>
<dbReference type="STRING" id="457427.SSOG_00406"/>
<keyword evidence="3" id="KW-1185">Reference proteome</keyword>
<accession>D9W9K6</accession>
<dbReference type="HOGENOM" id="CLU_1282608_0_0_11"/>
<gene>
    <name evidence="2" type="ORF">SSOG_00406</name>
</gene>
<feature type="compositionally biased region" description="Basic residues" evidence="1">
    <location>
        <begin position="135"/>
        <end position="152"/>
    </location>
</feature>
<feature type="compositionally biased region" description="Basic residues" evidence="1">
    <location>
        <begin position="195"/>
        <end position="206"/>
    </location>
</feature>
<protein>
    <submittedName>
        <fullName evidence="2">Uncharacterized protein</fullName>
    </submittedName>
</protein>
<dbReference type="AlphaFoldDB" id="D9W9K6"/>
<evidence type="ECO:0000256" key="1">
    <source>
        <dbReference type="SAM" id="MobiDB-lite"/>
    </source>
</evidence>
<feature type="compositionally biased region" description="Basic and acidic residues" evidence="1">
    <location>
        <begin position="86"/>
        <end position="99"/>
    </location>
</feature>
<feature type="compositionally biased region" description="Low complexity" evidence="1">
    <location>
        <begin position="181"/>
        <end position="193"/>
    </location>
</feature>
<feature type="region of interest" description="Disordered" evidence="1">
    <location>
        <begin position="85"/>
        <end position="215"/>
    </location>
</feature>
<dbReference type="EMBL" id="GG657754">
    <property type="protein sequence ID" value="EFL20694.1"/>
    <property type="molecule type" value="Genomic_DNA"/>
</dbReference>
<feature type="compositionally biased region" description="Basic and acidic residues" evidence="1">
    <location>
        <begin position="109"/>
        <end position="121"/>
    </location>
</feature>
<name>D9W9K6_9ACTN</name>